<evidence type="ECO:0000313" key="6">
    <source>
        <dbReference type="Proteomes" id="UP000177798"/>
    </source>
</evidence>
<evidence type="ECO:0000256" key="2">
    <source>
        <dbReference type="SAM" id="MobiDB-lite"/>
    </source>
</evidence>
<sequence>MIRTSDPTIQVTPPSPTKIDDDNKKHGKEINCTDESTYTIEGHEETKRQFSIMIEKGFAKFCWLIAYTPKRCRYDPESPPKFNMALNLLFAFACTFTVANLYYSHPILNILAEEFNVSNERASIIPTVMQAGYAAGLLFICPLGDIYKRRNFVLILIFCTATMWLGLCLTDSFPVFVGISFVAALTTVTPQLMLPLVGDLAPSDRRATCLAIVSSGLLLGLLIARLLSGILTQNTTWRTIYWFALSLQYLLFTLLYLFMPDYPSTNPGTFNYLSHLHSMLHLFLTQPILIQASLIGLSTSALFTTYWTTLTFLLSSPPYSLPPIPISLFSLLGILTLLLSPLSSHLLINKHPPLYSSILGLLSCLLALTIGFAANSTLATPILQAIFLDLGINISMIANRCAVYSIDQKMRNRINTVYMTWVFVGQLLGTWLGNRLFERFGWRGSSGVGSVFGLLGLGCAVVRGPWERGWVGWGGGWGVRRKVLDGEVPDTGGVEDGLPDGEIEAGGQKVSLGVGGEEKERHITSLQGGSNHGT</sequence>
<dbReference type="InterPro" id="IPR020846">
    <property type="entry name" value="MFS_dom"/>
</dbReference>
<dbReference type="Pfam" id="PF07690">
    <property type="entry name" value="MFS_1"/>
    <property type="match status" value="1"/>
</dbReference>
<dbReference type="PANTHER" id="PTHR42910">
    <property type="entry name" value="TRANSPORTER SCO4007-RELATED"/>
    <property type="match status" value="1"/>
</dbReference>
<feature type="compositionally biased region" description="Polar residues" evidence="2">
    <location>
        <begin position="1"/>
        <end position="12"/>
    </location>
</feature>
<feature type="transmembrane region" description="Helical" evidence="3">
    <location>
        <begin position="354"/>
        <end position="376"/>
    </location>
</feature>
<feature type="transmembrane region" description="Helical" evidence="3">
    <location>
        <begin position="280"/>
        <end position="303"/>
    </location>
</feature>
<evidence type="ECO:0000256" key="1">
    <source>
        <dbReference type="ARBA" id="ARBA00004141"/>
    </source>
</evidence>
<feature type="domain" description="Major facilitator superfamily (MFS) profile" evidence="4">
    <location>
        <begin position="83"/>
        <end position="534"/>
    </location>
</feature>
<dbReference type="SUPFAM" id="SSF103473">
    <property type="entry name" value="MFS general substrate transporter"/>
    <property type="match status" value="1"/>
</dbReference>
<feature type="transmembrane region" description="Helical" evidence="3">
    <location>
        <begin position="84"/>
        <end position="103"/>
    </location>
</feature>
<evidence type="ECO:0000256" key="3">
    <source>
        <dbReference type="SAM" id="Phobius"/>
    </source>
</evidence>
<evidence type="ECO:0000313" key="5">
    <source>
        <dbReference type="EMBL" id="APA06274.1"/>
    </source>
</evidence>
<dbReference type="GO" id="GO:0022857">
    <property type="term" value="F:transmembrane transporter activity"/>
    <property type="evidence" value="ECO:0007669"/>
    <property type="project" value="InterPro"/>
</dbReference>
<dbReference type="OrthoDB" id="2105912at2759"/>
<dbReference type="PROSITE" id="PS50850">
    <property type="entry name" value="MFS"/>
    <property type="match status" value="1"/>
</dbReference>
<feature type="transmembrane region" description="Helical" evidence="3">
    <location>
        <begin position="382"/>
        <end position="403"/>
    </location>
</feature>
<feature type="transmembrane region" description="Helical" evidence="3">
    <location>
        <begin position="240"/>
        <end position="259"/>
    </location>
</feature>
<feature type="transmembrane region" description="Helical" evidence="3">
    <location>
        <begin position="151"/>
        <end position="167"/>
    </location>
</feature>
<reference evidence="6" key="1">
    <citation type="journal article" date="2017" name="Genome Biol. Evol.">
        <title>The complete genome sequence of the phytopathogenic fungus Sclerotinia sclerotiorum reveals insights into the genome architecture of broad host range pathogens.</title>
        <authorList>
            <person name="Derbyshire M."/>
            <person name="Denton-Giles M."/>
            <person name="Hegedus D."/>
            <person name="Seifbarghy S."/>
            <person name="Rollins J."/>
            <person name="van Kan J."/>
            <person name="Seidl M.F."/>
            <person name="Faino L."/>
            <person name="Mbengue M."/>
            <person name="Navaud O."/>
            <person name="Raffaele S."/>
            <person name="Hammond-Kosack K."/>
            <person name="Heard S."/>
            <person name="Oliver R."/>
        </authorList>
    </citation>
    <scope>NUCLEOTIDE SEQUENCE [LARGE SCALE GENOMIC DNA]</scope>
    <source>
        <strain evidence="6">ATCC 18683 / 1980 / Ss-1</strain>
    </source>
</reference>
<feature type="transmembrane region" description="Helical" evidence="3">
    <location>
        <begin position="209"/>
        <end position="228"/>
    </location>
</feature>
<keyword evidence="3" id="KW-0812">Transmembrane</keyword>
<dbReference type="InterPro" id="IPR011701">
    <property type="entry name" value="MFS"/>
</dbReference>
<proteinExistence type="predicted"/>
<comment type="subcellular location">
    <subcellularLocation>
        <location evidence="1">Membrane</location>
        <topology evidence="1">Multi-pass membrane protein</topology>
    </subcellularLocation>
</comment>
<feature type="transmembrane region" description="Helical" evidence="3">
    <location>
        <begin position="323"/>
        <end position="342"/>
    </location>
</feature>
<keyword evidence="3" id="KW-1133">Transmembrane helix</keyword>
<dbReference type="VEuPathDB" id="FungiDB:sscle_01g010440"/>
<dbReference type="GO" id="GO:0016020">
    <property type="term" value="C:membrane"/>
    <property type="evidence" value="ECO:0007669"/>
    <property type="project" value="UniProtKB-SubCell"/>
</dbReference>
<dbReference type="InterPro" id="IPR036259">
    <property type="entry name" value="MFS_trans_sf"/>
</dbReference>
<feature type="compositionally biased region" description="Polar residues" evidence="2">
    <location>
        <begin position="524"/>
        <end position="534"/>
    </location>
</feature>
<organism evidence="5 6">
    <name type="scientific">Sclerotinia sclerotiorum (strain ATCC 18683 / 1980 / Ss-1)</name>
    <name type="common">White mold</name>
    <name type="synonym">Whetzelinia sclerotiorum</name>
    <dbReference type="NCBI Taxonomy" id="665079"/>
    <lineage>
        <taxon>Eukaryota</taxon>
        <taxon>Fungi</taxon>
        <taxon>Dikarya</taxon>
        <taxon>Ascomycota</taxon>
        <taxon>Pezizomycotina</taxon>
        <taxon>Leotiomycetes</taxon>
        <taxon>Helotiales</taxon>
        <taxon>Sclerotiniaceae</taxon>
        <taxon>Sclerotinia</taxon>
    </lineage>
</organism>
<feature type="transmembrane region" description="Helical" evidence="3">
    <location>
        <begin position="415"/>
        <end position="434"/>
    </location>
</feature>
<keyword evidence="3" id="KW-0472">Membrane</keyword>
<feature type="region of interest" description="Disordered" evidence="2">
    <location>
        <begin position="1"/>
        <end position="26"/>
    </location>
</feature>
<dbReference type="Gene3D" id="1.20.1250.20">
    <property type="entry name" value="MFS general substrate transporter like domains"/>
    <property type="match status" value="1"/>
</dbReference>
<evidence type="ECO:0000259" key="4">
    <source>
        <dbReference type="PROSITE" id="PS50850"/>
    </source>
</evidence>
<dbReference type="PANTHER" id="PTHR42910:SF1">
    <property type="entry name" value="MAJOR FACILITATOR SUPERFAMILY (MFS) PROFILE DOMAIN-CONTAINING PROTEIN"/>
    <property type="match status" value="1"/>
</dbReference>
<dbReference type="EMBL" id="CP017814">
    <property type="protein sequence ID" value="APA06274.1"/>
    <property type="molecule type" value="Genomic_DNA"/>
</dbReference>
<dbReference type="AlphaFoldDB" id="A0A1D9PU76"/>
<feature type="transmembrane region" description="Helical" evidence="3">
    <location>
        <begin position="123"/>
        <end position="144"/>
    </location>
</feature>
<protein>
    <recommendedName>
        <fullName evidence="4">Major facilitator superfamily (MFS) profile domain-containing protein</fullName>
    </recommendedName>
</protein>
<gene>
    <name evidence="5" type="ORF">sscle_01g010440</name>
</gene>
<accession>A0A1D9PU76</accession>
<feature type="transmembrane region" description="Helical" evidence="3">
    <location>
        <begin position="173"/>
        <end position="197"/>
    </location>
</feature>
<name>A0A1D9PU76_SCLS1</name>
<feature type="region of interest" description="Disordered" evidence="2">
    <location>
        <begin position="514"/>
        <end position="534"/>
    </location>
</feature>
<dbReference type="Proteomes" id="UP000177798">
    <property type="component" value="Chromosome 1"/>
</dbReference>